<dbReference type="SMART" id="SM00239">
    <property type="entry name" value="C2"/>
    <property type="match status" value="1"/>
</dbReference>
<dbReference type="PANTHER" id="PTHR10024:SF227">
    <property type="entry name" value="SYNAPTOTAGMIN 1"/>
    <property type="match status" value="1"/>
</dbReference>
<dbReference type="Pfam" id="PF00168">
    <property type="entry name" value="C2"/>
    <property type="match status" value="1"/>
</dbReference>
<dbReference type="PANTHER" id="PTHR10024">
    <property type="entry name" value="SYNAPTOTAGMIN"/>
    <property type="match status" value="1"/>
</dbReference>
<dbReference type="GO" id="GO:0005509">
    <property type="term" value="F:calcium ion binding"/>
    <property type="evidence" value="ECO:0007669"/>
    <property type="project" value="TreeGrafter"/>
</dbReference>
<feature type="domain" description="C2" evidence="2">
    <location>
        <begin position="220"/>
        <end position="345"/>
    </location>
</feature>
<evidence type="ECO:0000313" key="3">
    <source>
        <dbReference type="EMBL" id="KGB41743.1"/>
    </source>
</evidence>
<dbReference type="GO" id="GO:0030672">
    <property type="term" value="C:synaptic vesicle membrane"/>
    <property type="evidence" value="ECO:0007669"/>
    <property type="project" value="TreeGrafter"/>
</dbReference>
<dbReference type="EMBL" id="KL252082">
    <property type="protein sequence ID" value="KGB41743.1"/>
    <property type="molecule type" value="Genomic_DNA"/>
</dbReference>
<keyword evidence="1" id="KW-0812">Transmembrane</keyword>
<proteinExistence type="predicted"/>
<dbReference type="GO" id="GO:0048488">
    <property type="term" value="P:synaptic vesicle endocytosis"/>
    <property type="evidence" value="ECO:0007669"/>
    <property type="project" value="TreeGrafter"/>
</dbReference>
<dbReference type="GO" id="GO:0005544">
    <property type="term" value="F:calcium-dependent phospholipid binding"/>
    <property type="evidence" value="ECO:0007669"/>
    <property type="project" value="TreeGrafter"/>
</dbReference>
<dbReference type="GO" id="GO:0048791">
    <property type="term" value="P:calcium ion-regulated exocytosis of neurotransmitter"/>
    <property type="evidence" value="ECO:0007669"/>
    <property type="project" value="TreeGrafter"/>
</dbReference>
<dbReference type="Gene3D" id="2.60.40.150">
    <property type="entry name" value="C2 domain"/>
    <property type="match status" value="1"/>
</dbReference>
<evidence type="ECO:0000259" key="2">
    <source>
        <dbReference type="PROSITE" id="PS50004"/>
    </source>
</evidence>
<dbReference type="InterPro" id="IPR035892">
    <property type="entry name" value="C2_domain_sf"/>
</dbReference>
<evidence type="ECO:0000256" key="1">
    <source>
        <dbReference type="SAM" id="Phobius"/>
    </source>
</evidence>
<organism evidence="3">
    <name type="scientific">Schistosoma haematobium</name>
    <name type="common">Blood fluke</name>
    <dbReference type="NCBI Taxonomy" id="6185"/>
    <lineage>
        <taxon>Eukaryota</taxon>
        <taxon>Metazoa</taxon>
        <taxon>Spiralia</taxon>
        <taxon>Lophotrochozoa</taxon>
        <taxon>Platyhelminthes</taxon>
        <taxon>Trematoda</taxon>
        <taxon>Digenea</taxon>
        <taxon>Strigeidida</taxon>
        <taxon>Schistosomatoidea</taxon>
        <taxon>Schistosomatidae</taxon>
        <taxon>Schistosoma</taxon>
    </lineage>
</organism>
<keyword evidence="1" id="KW-0472">Membrane</keyword>
<dbReference type="PRINTS" id="PR00360">
    <property type="entry name" value="C2DOMAIN"/>
</dbReference>
<accession>A0A095CFT9</accession>
<name>A0A095CFT9_SCHHA</name>
<keyword evidence="1" id="KW-1133">Transmembrane helix</keyword>
<sequence length="353" mass="40059">MKLLFNDSLTSLNISINDNDFNDSMNNQQLNIEHGNDETGLNSTTHSVNYSTTESMINDIEIVNTTTIMMSIKDNITIMNDTTNYITVDYHKEDLRTITTHPTIDVNSKKITEVNMNSWTSLTSLSTPYISRIEDSETHQVYRSFSAPVDITHTKTGQATLKHQQLLIKHPAERTEHKGLSYGGIVSLSILGVTFGLLLLIWFCKRCLLKKRRSKKDGKKMSLAGGKLAADLKTAAHLSEALKSQVANDLPAMDMCGTSDPYVKVTLLPDKKKKYETKVHRKILNPIFNETFIFKCQHFRLTIARLLISPMNETATYRKCKPILAGGSCSDLLLSRERDWFNGNNYYYNQLYQ</sequence>
<dbReference type="STRING" id="6185.A0A095CFT9"/>
<protein>
    <submittedName>
        <fullName evidence="3">Synaptotagmin-1</fullName>
    </submittedName>
</protein>
<dbReference type="AlphaFoldDB" id="A0A095CFT9"/>
<dbReference type="GO" id="GO:0030424">
    <property type="term" value="C:axon"/>
    <property type="evidence" value="ECO:0007669"/>
    <property type="project" value="TreeGrafter"/>
</dbReference>
<dbReference type="GO" id="GO:0005886">
    <property type="term" value="C:plasma membrane"/>
    <property type="evidence" value="ECO:0007669"/>
    <property type="project" value="TreeGrafter"/>
</dbReference>
<dbReference type="GO" id="GO:0001786">
    <property type="term" value="F:phosphatidylserine binding"/>
    <property type="evidence" value="ECO:0007669"/>
    <property type="project" value="TreeGrafter"/>
</dbReference>
<dbReference type="InterPro" id="IPR000008">
    <property type="entry name" value="C2_dom"/>
</dbReference>
<dbReference type="SUPFAM" id="SSF49562">
    <property type="entry name" value="C2 domain (Calcium/lipid-binding domain, CaLB)"/>
    <property type="match status" value="1"/>
</dbReference>
<gene>
    <name evidence="3" type="ORF">MS3_10288</name>
</gene>
<dbReference type="GO" id="GO:0031045">
    <property type="term" value="C:dense core granule"/>
    <property type="evidence" value="ECO:0007669"/>
    <property type="project" value="TreeGrafter"/>
</dbReference>
<reference evidence="3" key="1">
    <citation type="journal article" date="2012" name="Nat. Genet.">
        <title>Whole-genome sequence of Schistosoma haematobium.</title>
        <authorList>
            <person name="Young N.D."/>
            <person name="Jex A.R."/>
            <person name="Li B."/>
            <person name="Liu S."/>
            <person name="Yang L."/>
            <person name="Xiong Z."/>
            <person name="Li Y."/>
            <person name="Cantacessi C."/>
            <person name="Hall R.S."/>
            <person name="Xu X."/>
            <person name="Chen F."/>
            <person name="Wu X."/>
            <person name="Zerlotini A."/>
            <person name="Oliveira G."/>
            <person name="Hofmann A."/>
            <person name="Zhang G."/>
            <person name="Fang X."/>
            <person name="Kang Y."/>
            <person name="Campbell B.E."/>
            <person name="Loukas A."/>
            <person name="Ranganathan S."/>
            <person name="Rollinson D."/>
            <person name="Rinaldi G."/>
            <person name="Brindley P.J."/>
            <person name="Yang H."/>
            <person name="Wang J."/>
            <person name="Wang J."/>
            <person name="Gasser R.B."/>
        </authorList>
    </citation>
    <scope>NUCLEOTIDE SEQUENCE [LARGE SCALE GENOMIC DNA]</scope>
</reference>
<dbReference type="PROSITE" id="PS50004">
    <property type="entry name" value="C2"/>
    <property type="match status" value="1"/>
</dbReference>
<dbReference type="GO" id="GO:0000149">
    <property type="term" value="F:SNARE binding"/>
    <property type="evidence" value="ECO:0007669"/>
    <property type="project" value="TreeGrafter"/>
</dbReference>
<dbReference type="GO" id="GO:0030276">
    <property type="term" value="F:clathrin binding"/>
    <property type="evidence" value="ECO:0007669"/>
    <property type="project" value="TreeGrafter"/>
</dbReference>
<feature type="transmembrane region" description="Helical" evidence="1">
    <location>
        <begin position="180"/>
        <end position="204"/>
    </location>
</feature>